<evidence type="ECO:0000313" key="1">
    <source>
        <dbReference type="EMBL" id="OTP18352.1"/>
    </source>
</evidence>
<reference evidence="2" key="3">
    <citation type="submission" date="2024-03" db="EMBL/GenBank/DDBJ databases">
        <title>The Genome Sequence of Enterococcus sp. DIV0242b.</title>
        <authorList>
            <consortium name="The Broad Institute Genomics Platform"/>
            <consortium name="The Broad Institute Microbial Omics Core"/>
            <consortium name="The Broad Institute Genomic Center for Infectious Diseases"/>
            <person name="Earl A."/>
            <person name="Manson A."/>
            <person name="Gilmore M."/>
            <person name="Schwartman J."/>
            <person name="Shea T."/>
            <person name="Abouelleil A."/>
            <person name="Cao P."/>
            <person name="Chapman S."/>
            <person name="Cusick C."/>
            <person name="Young S."/>
            <person name="Neafsey D."/>
            <person name="Nusbaum C."/>
            <person name="Birren B."/>
        </authorList>
    </citation>
    <scope>NUCLEOTIDE SEQUENCE</scope>
    <source>
        <strain evidence="2">9E7_DIV0242</strain>
    </source>
</reference>
<keyword evidence="3" id="KW-1185">Reference proteome</keyword>
<sequence>MDAIGKIVEQILEKGKDEIATYKSAEKERIEKNFDEQVAAIEIQEKNQIDKNNELTKKAFKQKQNRQQLDVRQETLNRKQELLTQLFKETIEKMNEWDSETFQSFAANVLSTLPLTGEIQLNAGEYSQDKISQEWLQQFNTESLSVQLSDTVVPKESGFVIVKDGIEYNFLFSTLVQEIQKAESFKIAEMLFR</sequence>
<dbReference type="EMBL" id="NGMM01000001">
    <property type="protein sequence ID" value="OTP18352.1"/>
    <property type="molecule type" value="Genomic_DNA"/>
</dbReference>
<dbReference type="Proteomes" id="UP000195141">
    <property type="component" value="Chromosome"/>
</dbReference>
<proteinExistence type="predicted"/>
<dbReference type="OrthoDB" id="2166166at2"/>
<dbReference type="RefSeq" id="WP_086347349.1">
    <property type="nucleotide sequence ID" value="NZ_CP147247.1"/>
</dbReference>
<organism evidence="1">
    <name type="scientific">Candidatus Enterococcus clewellii</name>
    <dbReference type="NCBI Taxonomy" id="1834193"/>
    <lineage>
        <taxon>Bacteria</taxon>
        <taxon>Bacillati</taxon>
        <taxon>Bacillota</taxon>
        <taxon>Bacilli</taxon>
        <taxon>Lactobacillales</taxon>
        <taxon>Enterococcaceae</taxon>
        <taxon>Enterococcus</taxon>
    </lineage>
</organism>
<evidence type="ECO:0000313" key="3">
    <source>
        <dbReference type="Proteomes" id="UP000195141"/>
    </source>
</evidence>
<gene>
    <name evidence="2" type="ORF">A5888_000121</name>
    <name evidence="1" type="ORF">A5888_000166</name>
</gene>
<dbReference type="AlphaFoldDB" id="A0A242KB25"/>
<protein>
    <submittedName>
        <fullName evidence="2">V/A-type H+/Na+-transporting ATPase subunit E</fullName>
    </submittedName>
</protein>
<dbReference type="EMBL" id="CP147247">
    <property type="protein sequence ID" value="WYJ88402.1"/>
    <property type="molecule type" value="Genomic_DNA"/>
</dbReference>
<reference evidence="1" key="1">
    <citation type="submission" date="2017-05" db="EMBL/GenBank/DDBJ databases">
        <title>The Genome Sequence of Enterococcus sp. 9E7_DIV0242.</title>
        <authorList>
            <consortium name="The Broad Institute Genomics Platform"/>
            <consortium name="The Broad Institute Genomic Center for Infectious Diseases"/>
            <person name="Earl A."/>
            <person name="Manson A."/>
            <person name="Schwartman J."/>
            <person name="Gilmore M."/>
            <person name="Abouelleil A."/>
            <person name="Cao P."/>
            <person name="Chapman S."/>
            <person name="Cusick C."/>
            <person name="Shea T."/>
            <person name="Young S."/>
            <person name="Neafsey D."/>
            <person name="Nusbaum C."/>
            <person name="Birren B."/>
        </authorList>
    </citation>
    <scope>NUCLEOTIDE SEQUENCE [LARGE SCALE GENOMIC DNA]</scope>
    <source>
        <strain evidence="1">9E7_DIV0242</strain>
    </source>
</reference>
<accession>A0A242KB25</accession>
<evidence type="ECO:0000313" key="2">
    <source>
        <dbReference type="EMBL" id="WYJ88402.1"/>
    </source>
</evidence>
<name>A0A242KB25_9ENTE</name>
<reference evidence="2" key="2">
    <citation type="submission" date="2017-05" db="EMBL/GenBank/DDBJ databases">
        <authorList>
            <consortium name="The Broad Institute Genomics Platform"/>
            <consortium name="The Broad Institute Genomic Center for Infectious Diseases"/>
            <person name="Earl A."/>
            <person name="Manson A."/>
            <person name="Schwartman J."/>
            <person name="Gilmore M."/>
            <person name="Abouelleil A."/>
            <person name="Cao P."/>
            <person name="Chapman S."/>
            <person name="Cusick C."/>
            <person name="Shea T."/>
            <person name="Young S."/>
            <person name="Neafsey D."/>
            <person name="Nusbaum C."/>
            <person name="Birren B."/>
        </authorList>
    </citation>
    <scope>NUCLEOTIDE SEQUENCE</scope>
    <source>
        <strain evidence="2">9E7_DIV0242</strain>
    </source>
</reference>
<dbReference type="SUPFAM" id="SSF160527">
    <property type="entry name" value="V-type ATPase subunit E-like"/>
    <property type="match status" value="1"/>
</dbReference>